<evidence type="ECO:0000313" key="5">
    <source>
        <dbReference type="EMBL" id="WXA04091.1"/>
    </source>
</evidence>
<dbReference type="EMBL" id="CP136925">
    <property type="protein sequence ID" value="WXA13491.1"/>
    <property type="molecule type" value="Genomic_DNA"/>
</dbReference>
<keyword evidence="1" id="KW-0805">Transcription regulation</keyword>
<dbReference type="PANTHER" id="PTHR38445">
    <property type="entry name" value="HTH-TYPE TRANSCRIPTIONAL REPRESSOR YTRA"/>
    <property type="match status" value="1"/>
</dbReference>
<dbReference type="KEGG" id="mcaa:R3L15_01135"/>
<keyword evidence="3" id="KW-0804">Transcription</keyword>
<evidence type="ECO:0000256" key="3">
    <source>
        <dbReference type="ARBA" id="ARBA00023163"/>
    </source>
</evidence>
<dbReference type="PROSITE" id="PS50949">
    <property type="entry name" value="HTH_GNTR"/>
    <property type="match status" value="1"/>
</dbReference>
<evidence type="ECO:0000259" key="4">
    <source>
        <dbReference type="PROSITE" id="PS50949"/>
    </source>
</evidence>
<evidence type="ECO:0000256" key="2">
    <source>
        <dbReference type="ARBA" id="ARBA00023125"/>
    </source>
</evidence>
<dbReference type="GO" id="GO:0003700">
    <property type="term" value="F:DNA-binding transcription factor activity"/>
    <property type="evidence" value="ECO:0007669"/>
    <property type="project" value="InterPro"/>
</dbReference>
<dbReference type="GO" id="GO:0003677">
    <property type="term" value="F:DNA binding"/>
    <property type="evidence" value="ECO:0007669"/>
    <property type="project" value="UniProtKB-KW"/>
</dbReference>
<organism evidence="5 7">
    <name type="scientific">Mangrovimonas cancribranchiae</name>
    <dbReference type="NCBI Taxonomy" id="3080055"/>
    <lineage>
        <taxon>Bacteria</taxon>
        <taxon>Pseudomonadati</taxon>
        <taxon>Bacteroidota</taxon>
        <taxon>Flavobacteriia</taxon>
        <taxon>Flavobacteriales</taxon>
        <taxon>Flavobacteriaceae</taxon>
        <taxon>Mangrovimonas</taxon>
    </lineage>
</organism>
<dbReference type="EMBL" id="CP136924">
    <property type="protein sequence ID" value="WXA04091.1"/>
    <property type="molecule type" value="Genomic_DNA"/>
</dbReference>
<dbReference type="RefSeq" id="WP_338732745.1">
    <property type="nucleotide sequence ID" value="NZ_CP136924.1"/>
</dbReference>
<gene>
    <name evidence="6" type="ORF">R3L15_01135</name>
    <name evidence="5" type="ORF">R3L16_06260</name>
</gene>
<dbReference type="AlphaFoldDB" id="A0AAU6P2M1"/>
<keyword evidence="7" id="KW-1185">Reference proteome</keyword>
<evidence type="ECO:0000256" key="1">
    <source>
        <dbReference type="ARBA" id="ARBA00023015"/>
    </source>
</evidence>
<dbReference type="InterPro" id="IPR036388">
    <property type="entry name" value="WH-like_DNA-bd_sf"/>
</dbReference>
<name>A0AAU6P2M1_9FLAO</name>
<dbReference type="InterPro" id="IPR028082">
    <property type="entry name" value="Peripla_BP_I"/>
</dbReference>
<protein>
    <submittedName>
        <fullName evidence="5">GntR family transcriptional regulator</fullName>
    </submittedName>
</protein>
<dbReference type="Pfam" id="PF13377">
    <property type="entry name" value="Peripla_BP_3"/>
    <property type="match status" value="1"/>
</dbReference>
<evidence type="ECO:0000313" key="7">
    <source>
        <dbReference type="Proteomes" id="UP001368318"/>
    </source>
</evidence>
<dbReference type="Gene3D" id="3.40.50.2300">
    <property type="match status" value="2"/>
</dbReference>
<dbReference type="CDD" id="cd07377">
    <property type="entry name" value="WHTH_GntR"/>
    <property type="match status" value="1"/>
</dbReference>
<reference evidence="5 7" key="1">
    <citation type="submission" date="2023-10" db="EMBL/GenBank/DDBJ databases">
        <title>Culture-based analysis of two novel bacteria associated with mangrove crab gills.</title>
        <authorList>
            <person name="Yang X."/>
            <person name="Garuglieri E."/>
            <person name="Van Goethem M.W."/>
            <person name="Fusi M."/>
            <person name="Marasco R."/>
            <person name="Daffonchio D.G."/>
        </authorList>
    </citation>
    <scope>NUCLEOTIDE SEQUENCE [LARGE SCALE GENOMIC DNA]</scope>
    <source>
        <strain evidence="6">UG2-1</strain>
        <strain evidence="5">UG2-2</strain>
        <strain evidence="7">UG2_2</strain>
    </source>
</reference>
<dbReference type="Gene3D" id="1.10.10.10">
    <property type="entry name" value="Winged helix-like DNA-binding domain superfamily/Winged helix DNA-binding domain"/>
    <property type="match status" value="1"/>
</dbReference>
<dbReference type="InterPro" id="IPR000524">
    <property type="entry name" value="Tscrpt_reg_HTH_GntR"/>
</dbReference>
<dbReference type="PANTHER" id="PTHR38445:SF10">
    <property type="entry name" value="GNTR-FAMILY TRANSCRIPTIONAL REGULATOR"/>
    <property type="match status" value="1"/>
</dbReference>
<keyword evidence="2" id="KW-0238">DNA-binding</keyword>
<dbReference type="SUPFAM" id="SSF46785">
    <property type="entry name" value="Winged helix' DNA-binding domain"/>
    <property type="match status" value="1"/>
</dbReference>
<dbReference type="Pfam" id="PF00392">
    <property type="entry name" value="GntR"/>
    <property type="match status" value="1"/>
</dbReference>
<dbReference type="InterPro" id="IPR036390">
    <property type="entry name" value="WH_DNA-bd_sf"/>
</dbReference>
<dbReference type="InterPro" id="IPR046335">
    <property type="entry name" value="LacI/GalR-like_sensor"/>
</dbReference>
<accession>A0AAU6P2M1</accession>
<feature type="domain" description="HTH gntR-type" evidence="4">
    <location>
        <begin position="12"/>
        <end position="80"/>
    </location>
</feature>
<dbReference type="SMART" id="SM00345">
    <property type="entry name" value="HTH_GNTR"/>
    <property type="match status" value="1"/>
</dbReference>
<proteinExistence type="predicted"/>
<dbReference type="Proteomes" id="UP001368318">
    <property type="component" value="Chromosome"/>
</dbReference>
<evidence type="ECO:0000313" key="6">
    <source>
        <dbReference type="EMBL" id="WXA13491.1"/>
    </source>
</evidence>
<sequence>MSIISVSEKLGVPKYKQIVSSVEDGLSSGLLKKGDKLPSINSIRNKFDLSRDTVLMAFNELKMRGIVESISGKGYYVKSEDVGVKQKIFLLFDELNAFKEELYYAFLQELDDDIQVDIFFHHFSFNVFQKHIYDSIGNYNYYVVMPANLPDTHMVLDKLPEDKVYLLDQTSEALMHFPSVHQNFEETIFSNLNSAFYLIKEYEKITLLFSDKKQPKGMISGFRKFEKSVDFPCDIIDSLEYRDIKKGEVYVVLDDRDLIFLIKKIKEQNYKVGEDVGIISYNETLLKEVVENGITTISTDFKTMGKRLAQMLANNEKASVENPNTLIIRNSL</sequence>
<dbReference type="SUPFAM" id="SSF53822">
    <property type="entry name" value="Periplasmic binding protein-like I"/>
    <property type="match status" value="1"/>
</dbReference>